<dbReference type="InterPro" id="IPR001357">
    <property type="entry name" value="BRCT_dom"/>
</dbReference>
<dbReference type="EMBL" id="CYYK01000005">
    <property type="protein sequence ID" value="CUO17745.1"/>
    <property type="molecule type" value="Genomic_DNA"/>
</dbReference>
<sequence>MVEAKIKALRDELERHNYNYYVLSAPTISDFEFDKMMKELQELEAAHPEFADPDSPTRRVGSDLSKEFEQVVHKYPMLSLGNTYSEDEIRDFYDRTVRSLNEPFEIVAELKYDGTSISLTYEKGRLTRAVTRGDGTRGDDVTANIKTIRSVPLRLRGSDFPEEFEIRGEVLLPWAEFDRLNKEREEQEEPLFANPRNAASGTLKQQNPAIVASRKLDAYFYYLLGENLPAEGHYENLQAARAWGFKIPDVIRKCQSLQDIFDYIAYWDVERKNLPVATDGIVLKVNSLRQQRNLGFTSKSPRWAIAYKFQAERAETRLNSVSFQVGRTGTVTPVANLEPVLLAGTVVKRASLHNADIIEGLDLHIGDQVYVEKGGEIIPKIVGVNVEARSMLMGDKVRFIRVCPECGTPLVRPEGEAAHYCPNESGCPPQIKGRIEHFVTRKAMNINIGPETVEDLYNAGYVKDSADLYTLTVADLLRLERWAEKSAQNLMSSLEESKQVPFERVLFGLGIRFVGETVAKRLVSAFHSIEALEQASLEDLVAVDEIGERIAQSVLSYFSDEKNRTLVNRLKEQGLRMAVSEEQLANRSEKLKGLTIVISGTFSKHSRDEYKAMIEQHGGKNSGSVSGKTDYILAGENMGPAKLEKAAKLGVKIINEDAFLNMLE</sequence>
<dbReference type="EMBL" id="CP120353">
    <property type="protein sequence ID" value="WET65218.1"/>
    <property type="molecule type" value="Genomic_DNA"/>
</dbReference>
<dbReference type="SUPFAM" id="SSF50249">
    <property type="entry name" value="Nucleic acid-binding proteins"/>
    <property type="match status" value="1"/>
</dbReference>
<evidence type="ECO:0000313" key="29">
    <source>
        <dbReference type="Proteomes" id="UP000095591"/>
    </source>
</evidence>
<evidence type="ECO:0000313" key="31">
    <source>
        <dbReference type="Proteomes" id="UP000284660"/>
    </source>
</evidence>
<dbReference type="SMART" id="SM00292">
    <property type="entry name" value="BRCT"/>
    <property type="match status" value="1"/>
</dbReference>
<dbReference type="SUPFAM" id="SSF47781">
    <property type="entry name" value="RuvA domain 2-like"/>
    <property type="match status" value="1"/>
</dbReference>
<dbReference type="Gene3D" id="6.20.10.30">
    <property type="match status" value="1"/>
</dbReference>
<evidence type="ECO:0000256" key="7">
    <source>
        <dbReference type="ARBA" id="ARBA00022763"/>
    </source>
</evidence>
<evidence type="ECO:0000313" key="34">
    <source>
        <dbReference type="Proteomes" id="UP000441609"/>
    </source>
</evidence>
<dbReference type="Pfam" id="PF12826">
    <property type="entry name" value="HHH_2"/>
    <property type="match status" value="1"/>
</dbReference>
<feature type="binding site" evidence="14">
    <location>
        <begin position="30"/>
        <end position="34"/>
    </location>
    <ligand>
        <name>NAD(+)</name>
        <dbReference type="ChEBI" id="CHEBI:57540"/>
    </ligand>
</feature>
<keyword evidence="9 14" id="KW-0460">Magnesium</keyword>
<dbReference type="EMBL" id="QSJN01000001">
    <property type="protein sequence ID" value="RHD77958.1"/>
    <property type="molecule type" value="Genomic_DNA"/>
</dbReference>
<dbReference type="FunFam" id="1.10.150.20:FF:000006">
    <property type="entry name" value="DNA ligase"/>
    <property type="match status" value="1"/>
</dbReference>
<dbReference type="EC" id="6.5.1.2" evidence="2 14"/>
<evidence type="ECO:0000313" key="21">
    <source>
        <dbReference type="EMBL" id="MRZ48864.1"/>
    </source>
</evidence>
<evidence type="ECO:0000313" key="18">
    <source>
        <dbReference type="EMBL" id="MDB9003854.1"/>
    </source>
</evidence>
<dbReference type="PIRSF" id="PIRSF001604">
    <property type="entry name" value="LigA"/>
    <property type="match status" value="1"/>
</dbReference>
<dbReference type="InterPro" id="IPR001679">
    <property type="entry name" value="DNA_ligase"/>
</dbReference>
<feature type="binding site" evidence="14">
    <location>
        <position position="284"/>
    </location>
    <ligand>
        <name>NAD(+)</name>
        <dbReference type="ChEBI" id="CHEBI:57540"/>
    </ligand>
</feature>
<dbReference type="CDD" id="cd00114">
    <property type="entry name" value="LIGANc"/>
    <property type="match status" value="1"/>
</dbReference>
<dbReference type="InterPro" id="IPR033136">
    <property type="entry name" value="DNA_ligase_CS"/>
</dbReference>
<dbReference type="InterPro" id="IPR036420">
    <property type="entry name" value="BRCT_dom_sf"/>
</dbReference>
<feature type="binding site" evidence="14">
    <location>
        <position position="427"/>
    </location>
    <ligand>
        <name>Zn(2+)</name>
        <dbReference type="ChEBI" id="CHEBI:29105"/>
    </ligand>
</feature>
<evidence type="ECO:0000313" key="16">
    <source>
        <dbReference type="EMBL" id="CUN21745.1"/>
    </source>
</evidence>
<evidence type="ECO:0000256" key="9">
    <source>
        <dbReference type="ARBA" id="ARBA00022842"/>
    </source>
</evidence>
<keyword evidence="14" id="KW-0464">Manganese</keyword>
<comment type="cofactor">
    <cofactor evidence="14">
        <name>Mg(2+)</name>
        <dbReference type="ChEBI" id="CHEBI:18420"/>
    </cofactor>
    <cofactor evidence="14">
        <name>Mn(2+)</name>
        <dbReference type="ChEBI" id="CHEBI:29035"/>
    </cofactor>
</comment>
<reference evidence="24" key="3">
    <citation type="journal article" date="2018" name="BMC Genomics">
        <title>Whole genome sequencing and function prediction of 133 gut anaerobes isolated from chicken caecum in pure cultures.</title>
        <authorList>
            <person name="Medvecky M."/>
            <person name="Cejkova D."/>
            <person name="Polansky O."/>
            <person name="Karasova D."/>
            <person name="Kubasova T."/>
            <person name="Cizek A."/>
            <person name="Rychlik I."/>
        </authorList>
    </citation>
    <scope>NUCLEOTIDE SEQUENCE</scope>
    <source>
        <strain evidence="24">An199</strain>
    </source>
</reference>
<evidence type="ECO:0000313" key="19">
    <source>
        <dbReference type="EMBL" id="MDB9139533.1"/>
    </source>
</evidence>
<evidence type="ECO:0000313" key="20">
    <source>
        <dbReference type="EMBL" id="MRY57748.1"/>
    </source>
</evidence>
<dbReference type="Proteomes" id="UP000432516">
    <property type="component" value="Unassembled WGS sequence"/>
</dbReference>
<evidence type="ECO:0000313" key="30">
    <source>
        <dbReference type="Proteomes" id="UP000195950"/>
    </source>
</evidence>
<dbReference type="Pfam" id="PF14520">
    <property type="entry name" value="HHH_5"/>
    <property type="match status" value="1"/>
</dbReference>
<dbReference type="InterPro" id="IPR012340">
    <property type="entry name" value="NA-bd_OB-fold"/>
</dbReference>
<evidence type="ECO:0000256" key="3">
    <source>
        <dbReference type="ARBA" id="ARBA00013308"/>
    </source>
</evidence>
<dbReference type="EMBL" id="NFJX01000010">
    <property type="protein sequence ID" value="OUP18280.1"/>
    <property type="molecule type" value="Genomic_DNA"/>
</dbReference>
<feature type="binding site" evidence="14">
    <location>
        <position position="132"/>
    </location>
    <ligand>
        <name>NAD(+)</name>
        <dbReference type="ChEBI" id="CHEBI:57540"/>
    </ligand>
</feature>
<evidence type="ECO:0000256" key="6">
    <source>
        <dbReference type="ARBA" id="ARBA00022723"/>
    </source>
</evidence>
<evidence type="ECO:0000313" key="28">
    <source>
        <dbReference type="Proteomes" id="UP000095455"/>
    </source>
</evidence>
<evidence type="ECO:0000256" key="13">
    <source>
        <dbReference type="ARBA" id="ARBA00060881"/>
    </source>
</evidence>
<dbReference type="Proteomes" id="UP000463337">
    <property type="component" value="Unassembled WGS sequence"/>
</dbReference>
<organism evidence="16 29">
    <name type="scientific">Parabacteroides distasonis</name>
    <dbReference type="NCBI Taxonomy" id="823"/>
    <lineage>
        <taxon>Bacteria</taxon>
        <taxon>Pseudomonadati</taxon>
        <taxon>Bacteroidota</taxon>
        <taxon>Bacteroidia</taxon>
        <taxon>Bacteroidales</taxon>
        <taxon>Tannerellaceae</taxon>
        <taxon>Parabacteroides</taxon>
    </lineage>
</organism>
<dbReference type="Pfam" id="PF03119">
    <property type="entry name" value="DNA_ligase_ZBD"/>
    <property type="match status" value="1"/>
</dbReference>
<evidence type="ECO:0000256" key="2">
    <source>
        <dbReference type="ARBA" id="ARBA00012722"/>
    </source>
</evidence>
<dbReference type="EMBL" id="CP051672">
    <property type="protein sequence ID" value="QJE27988.1"/>
    <property type="molecule type" value="Genomic_DNA"/>
</dbReference>
<dbReference type="Gene3D" id="1.10.287.610">
    <property type="entry name" value="Helix hairpin bin"/>
    <property type="match status" value="1"/>
</dbReference>
<gene>
    <name evidence="16" type="primary">ligA_1</name>
    <name evidence="14 17" type="synonym">ligA</name>
    <name evidence="24" type="ORF">B5F32_12440</name>
    <name evidence="26" type="ORF">DW782_01320</name>
    <name evidence="17" type="ORF">ERS852380_01742</name>
    <name evidence="16" type="ORF">ERS852429_02572</name>
    <name evidence="20" type="ORF">GKD59_07445</name>
    <name evidence="21" type="ORF">GKD66_01130</name>
    <name evidence="22" type="ORF">GKD68_08385</name>
    <name evidence="23" type="ORF">GKD70_08210</name>
    <name evidence="25" type="ORF">HHO38_06400</name>
    <name evidence="27" type="ORF">P2T59_04345</name>
    <name evidence="18" type="ORF">PN599_02395</name>
    <name evidence="19" type="ORF">PN612_13595</name>
</gene>
<dbReference type="FunFam" id="1.10.150.20:FF:000007">
    <property type="entry name" value="DNA ligase"/>
    <property type="match status" value="1"/>
</dbReference>
<evidence type="ECO:0000256" key="12">
    <source>
        <dbReference type="ARBA" id="ARBA00034005"/>
    </source>
</evidence>
<dbReference type="FunFam" id="3.30.470.30:FF:000001">
    <property type="entry name" value="DNA ligase"/>
    <property type="match status" value="1"/>
</dbReference>
<feature type="binding site" evidence="14">
    <location>
        <position position="403"/>
    </location>
    <ligand>
        <name>Zn(2+)</name>
        <dbReference type="ChEBI" id="CHEBI:29105"/>
    </ligand>
</feature>
<reference evidence="32 33" key="5">
    <citation type="journal article" date="2019" name="Nat. Med.">
        <title>A library of human gut bacterial isolates paired with longitudinal multiomics data enables mechanistic microbiome research.</title>
        <authorList>
            <person name="Poyet M."/>
            <person name="Groussin M."/>
            <person name="Gibbons S.M."/>
            <person name="Avila-Pacheco J."/>
            <person name="Jiang X."/>
            <person name="Kearney S.M."/>
            <person name="Perrotta A.R."/>
            <person name="Berdy B."/>
            <person name="Zhao S."/>
            <person name="Lieberman T.D."/>
            <person name="Swanson P.K."/>
            <person name="Smith M."/>
            <person name="Roesemann S."/>
            <person name="Alexander J.E."/>
            <person name="Rich S.A."/>
            <person name="Livny J."/>
            <person name="Vlamakis H."/>
            <person name="Clish C."/>
            <person name="Bullock K."/>
            <person name="Deik A."/>
            <person name="Scott J."/>
            <person name="Pierce K.A."/>
            <person name="Xavier R.J."/>
            <person name="Alm E.J."/>
        </authorList>
    </citation>
    <scope>NUCLEOTIDE SEQUENCE [LARGE SCALE GENOMIC DNA]</scope>
    <source>
        <strain evidence="22 32">BIOML-A2</strain>
        <strain evidence="23 34">BIOML-A20</strain>
        <strain evidence="21 33">BIOML-A32</strain>
        <strain evidence="20 35">BIOML-A41</strain>
    </source>
</reference>
<dbReference type="InterPro" id="IPR041663">
    <property type="entry name" value="DisA/LigA_HHH"/>
</dbReference>
<evidence type="ECO:0000313" key="32">
    <source>
        <dbReference type="Proteomes" id="UP000432516"/>
    </source>
</evidence>
<dbReference type="EMBL" id="WKLT01000005">
    <property type="protein sequence ID" value="MRY57748.1"/>
    <property type="molecule type" value="Genomic_DNA"/>
</dbReference>
<keyword evidence="4 14" id="KW-0436">Ligase</keyword>
<dbReference type="EMBL" id="WKMO01000006">
    <property type="protein sequence ID" value="MSB73267.1"/>
    <property type="molecule type" value="Genomic_DNA"/>
</dbReference>
<dbReference type="Proteomes" id="UP000095591">
    <property type="component" value="Unassembled WGS sequence"/>
</dbReference>
<proteinExistence type="inferred from homology"/>
<dbReference type="RefSeq" id="WP_005857423.1">
    <property type="nucleotide sequence ID" value="NZ_BAABYH010000001.1"/>
</dbReference>
<dbReference type="EMBL" id="WKMC01000001">
    <property type="protein sequence ID" value="MRZ48864.1"/>
    <property type="molecule type" value="Genomic_DNA"/>
</dbReference>
<evidence type="ECO:0000313" key="24">
    <source>
        <dbReference type="EMBL" id="OUP18280.1"/>
    </source>
</evidence>
<evidence type="ECO:0000259" key="15">
    <source>
        <dbReference type="PROSITE" id="PS50172"/>
    </source>
</evidence>
<dbReference type="Pfam" id="PF03120">
    <property type="entry name" value="OB_DNA_ligase"/>
    <property type="match status" value="1"/>
</dbReference>
<dbReference type="GO" id="GO:0003911">
    <property type="term" value="F:DNA ligase (NAD+) activity"/>
    <property type="evidence" value="ECO:0007669"/>
    <property type="project" value="UniProtKB-UniRule"/>
</dbReference>
<dbReference type="CDD" id="cd17748">
    <property type="entry name" value="BRCT_DNA_ligase_like"/>
    <property type="match status" value="1"/>
</dbReference>
<reference evidence="28 29" key="1">
    <citation type="submission" date="2015-09" db="EMBL/GenBank/DDBJ databases">
        <authorList>
            <consortium name="Pathogen Informatics"/>
        </authorList>
    </citation>
    <scope>NUCLEOTIDE SEQUENCE [LARGE SCALE GENOMIC DNA]</scope>
    <source>
        <strain evidence="17 28">2789STDY5608822</strain>
        <strain evidence="16 29">2789STDY5608872</strain>
    </source>
</reference>
<evidence type="ECO:0000256" key="1">
    <source>
        <dbReference type="ARBA" id="ARBA00004067"/>
    </source>
</evidence>
<dbReference type="InterPro" id="IPR013840">
    <property type="entry name" value="DNAligase_N"/>
</dbReference>
<evidence type="ECO:0000313" key="22">
    <source>
        <dbReference type="EMBL" id="MRZ54769.1"/>
    </source>
</evidence>
<dbReference type="PANTHER" id="PTHR23389">
    <property type="entry name" value="CHROMOSOME TRANSMISSION FIDELITY FACTOR 18"/>
    <property type="match status" value="1"/>
</dbReference>
<name>A0A173V6D5_PARDI</name>
<dbReference type="Proteomes" id="UP001221009">
    <property type="component" value="Chromosome"/>
</dbReference>
<keyword evidence="10 14" id="KW-0520">NAD</keyword>
<dbReference type="SMART" id="SM00532">
    <property type="entry name" value="LIGANc"/>
    <property type="match status" value="1"/>
</dbReference>
<reference evidence="30" key="2">
    <citation type="submission" date="2017-04" db="EMBL/GenBank/DDBJ databases">
        <title>Function of individual gut microbiota members based on whole genome sequencing of pure cultures obtained from chicken caecum.</title>
        <authorList>
            <person name="Medvecky M."/>
            <person name="Cejkova D."/>
            <person name="Polansky O."/>
            <person name="Karasova D."/>
            <person name="Kubasova T."/>
            <person name="Cizek A."/>
            <person name="Rychlik I."/>
        </authorList>
    </citation>
    <scope>NUCLEOTIDE SEQUENCE [LARGE SCALE GENOMIC DNA]</scope>
    <source>
        <strain evidence="30">An199</strain>
    </source>
</reference>
<evidence type="ECO:0000256" key="11">
    <source>
        <dbReference type="ARBA" id="ARBA00023204"/>
    </source>
</evidence>
<keyword evidence="7 14" id="KW-0227">DNA damage</keyword>
<dbReference type="Gene3D" id="1.10.150.20">
    <property type="entry name" value="5' to 3' exonuclease, C-terminal subdomain"/>
    <property type="match status" value="2"/>
</dbReference>
<feature type="binding site" evidence="14">
    <location>
        <position position="406"/>
    </location>
    <ligand>
        <name>Zn(2+)</name>
        <dbReference type="ChEBI" id="CHEBI:29105"/>
    </ligand>
</feature>
<dbReference type="Proteomes" id="UP000195950">
    <property type="component" value="Unassembled WGS sequence"/>
</dbReference>
<dbReference type="EMBL" id="JAQMPJ010000001">
    <property type="protein sequence ID" value="MDB9003854.1"/>
    <property type="molecule type" value="Genomic_DNA"/>
</dbReference>
<dbReference type="SUPFAM" id="SSF56091">
    <property type="entry name" value="DNA ligase/mRNA capping enzyme, catalytic domain"/>
    <property type="match status" value="1"/>
</dbReference>
<feature type="domain" description="BRCT" evidence="15">
    <location>
        <begin position="586"/>
        <end position="664"/>
    </location>
</feature>
<dbReference type="GeneID" id="93521570"/>
<dbReference type="FunFam" id="2.40.50.140:FF:000012">
    <property type="entry name" value="DNA ligase"/>
    <property type="match status" value="1"/>
</dbReference>
<dbReference type="Proteomes" id="UP001211522">
    <property type="component" value="Unassembled WGS sequence"/>
</dbReference>
<dbReference type="OMA" id="HDVEHEI"/>
<dbReference type="EMBL" id="CYXP01000006">
    <property type="protein sequence ID" value="CUN21745.1"/>
    <property type="molecule type" value="Genomic_DNA"/>
</dbReference>
<dbReference type="HAMAP" id="MF_01588">
    <property type="entry name" value="DNA_ligase_A"/>
    <property type="match status" value="1"/>
</dbReference>
<dbReference type="EMBL" id="WKNE01000005">
    <property type="protein sequence ID" value="MRZ54769.1"/>
    <property type="molecule type" value="Genomic_DNA"/>
</dbReference>
<dbReference type="Gene3D" id="3.40.50.10190">
    <property type="entry name" value="BRCT domain"/>
    <property type="match status" value="1"/>
</dbReference>
<dbReference type="Proteomes" id="UP001210126">
    <property type="component" value="Unassembled WGS sequence"/>
</dbReference>
<evidence type="ECO:0000256" key="14">
    <source>
        <dbReference type="HAMAP-Rule" id="MF_01588"/>
    </source>
</evidence>
<dbReference type="InterPro" id="IPR010994">
    <property type="entry name" value="RuvA_2-like"/>
</dbReference>
<evidence type="ECO:0000313" key="27">
    <source>
        <dbReference type="EMBL" id="WET65218.1"/>
    </source>
</evidence>
<evidence type="ECO:0000313" key="25">
    <source>
        <dbReference type="EMBL" id="QJE27988.1"/>
    </source>
</evidence>
<dbReference type="GO" id="GO:0046872">
    <property type="term" value="F:metal ion binding"/>
    <property type="evidence" value="ECO:0007669"/>
    <property type="project" value="UniProtKB-KW"/>
</dbReference>
<feature type="binding site" evidence="14">
    <location>
        <position position="308"/>
    </location>
    <ligand>
        <name>NAD(+)</name>
        <dbReference type="ChEBI" id="CHEBI:57540"/>
    </ligand>
</feature>
<evidence type="ECO:0000256" key="4">
    <source>
        <dbReference type="ARBA" id="ARBA00022598"/>
    </source>
</evidence>
<dbReference type="Gene3D" id="3.30.470.30">
    <property type="entry name" value="DNA ligase/mRNA capping enzyme"/>
    <property type="match status" value="1"/>
</dbReference>
<dbReference type="SMR" id="A0A173V6D5"/>
<reference evidence="26 31" key="4">
    <citation type="submission" date="2018-08" db="EMBL/GenBank/DDBJ databases">
        <title>A genome reference for cultivated species of the human gut microbiota.</title>
        <authorList>
            <person name="Zou Y."/>
            <person name="Xue W."/>
            <person name="Luo G."/>
        </authorList>
    </citation>
    <scope>NUCLEOTIDE SEQUENCE [LARGE SCALE GENOMIC DNA]</scope>
    <source>
        <strain evidence="26 31">AM30-4</strain>
    </source>
</reference>
<dbReference type="Proteomes" id="UP000095455">
    <property type="component" value="Unassembled WGS sequence"/>
</dbReference>
<feature type="active site" description="N6-AMP-lysine intermediate" evidence="14">
    <location>
        <position position="111"/>
    </location>
</feature>
<evidence type="ECO:0000256" key="8">
    <source>
        <dbReference type="ARBA" id="ARBA00022833"/>
    </source>
</evidence>
<dbReference type="Proteomes" id="UP000441358">
    <property type="component" value="Unassembled WGS sequence"/>
</dbReference>
<accession>A0A173V6D5</accession>
<evidence type="ECO:0000313" key="33">
    <source>
        <dbReference type="Proteomes" id="UP000441358"/>
    </source>
</evidence>
<dbReference type="NCBIfam" id="NF005932">
    <property type="entry name" value="PRK07956.1"/>
    <property type="match status" value="1"/>
</dbReference>
<reference evidence="25 36" key="6">
    <citation type="submission" date="2020-04" db="EMBL/GenBank/DDBJ databases">
        <title>Complete Genomes and Methylome analysis of CBBP consortium that reverse antibiotic-induced susceptibility to vancomycin-resistant Enterococcus faecium infection.</title>
        <authorList>
            <person name="Fomenkov A."/>
            <person name="Zhang Z."/>
            <person name="Pamer E."/>
            <person name="Roberts R.J."/>
        </authorList>
    </citation>
    <scope>NUCLEOTIDE SEQUENCE [LARGE SCALE GENOMIC DNA]</scope>
    <source>
        <strain evidence="36">CBBP</strain>
        <strain evidence="25">CBBP-1</strain>
    </source>
</reference>
<dbReference type="NCBIfam" id="TIGR00575">
    <property type="entry name" value="dnlj"/>
    <property type="match status" value="1"/>
</dbReference>
<dbReference type="SUPFAM" id="SSF52113">
    <property type="entry name" value="BRCT domain"/>
    <property type="match status" value="1"/>
</dbReference>
<dbReference type="GO" id="GO:0006281">
    <property type="term" value="P:DNA repair"/>
    <property type="evidence" value="ECO:0007669"/>
    <property type="project" value="UniProtKB-KW"/>
</dbReference>
<dbReference type="Pfam" id="PF00533">
    <property type="entry name" value="BRCT"/>
    <property type="match status" value="1"/>
</dbReference>
<evidence type="ECO:0000313" key="36">
    <source>
        <dbReference type="Proteomes" id="UP000501982"/>
    </source>
</evidence>
<comment type="function">
    <text evidence="1 14">DNA ligase that catalyzes the formation of phosphodiester linkages between 5'-phosphoryl and 3'-hydroxyl groups in double-stranded DNA using NAD as a coenzyme and as the energy source for the reaction. It is essential for DNA replication and repair of damaged DNA.</text>
</comment>
<evidence type="ECO:0000313" key="23">
    <source>
        <dbReference type="EMBL" id="MSB73267.1"/>
    </source>
</evidence>
<dbReference type="PROSITE" id="PS01056">
    <property type="entry name" value="DNA_LIGASE_N2"/>
    <property type="match status" value="1"/>
</dbReference>
<keyword evidence="6 14" id="KW-0479">Metal-binding</keyword>
<dbReference type="Gene3D" id="2.40.50.140">
    <property type="entry name" value="Nucleic acid-binding proteins"/>
    <property type="match status" value="1"/>
</dbReference>
<dbReference type="Proteomes" id="UP000441609">
    <property type="component" value="Unassembled WGS sequence"/>
</dbReference>
<comment type="similarity">
    <text evidence="13 14">Belongs to the NAD-dependent DNA ligase family. LigA subfamily.</text>
</comment>
<dbReference type="InterPro" id="IPR013839">
    <property type="entry name" value="DNAligase_adenylation"/>
</dbReference>
<feature type="binding site" evidence="14">
    <location>
        <position position="169"/>
    </location>
    <ligand>
        <name>NAD(+)</name>
        <dbReference type="ChEBI" id="CHEBI:57540"/>
    </ligand>
</feature>
<feature type="binding site" evidence="14">
    <location>
        <position position="109"/>
    </location>
    <ligand>
        <name>NAD(+)</name>
        <dbReference type="ChEBI" id="CHEBI:57540"/>
    </ligand>
</feature>
<evidence type="ECO:0000256" key="5">
    <source>
        <dbReference type="ARBA" id="ARBA00022705"/>
    </source>
</evidence>
<reference evidence="27" key="8">
    <citation type="submission" date="2023-03" db="EMBL/GenBank/DDBJ databases">
        <title>Parabacteroides distasonis, a bacteria resistant against UC.</title>
        <authorList>
            <person name="Dai W."/>
        </authorList>
    </citation>
    <scope>NUCLEOTIDE SEQUENCE</scope>
    <source>
        <strain evidence="27">F1-28</strain>
    </source>
</reference>
<feature type="binding site" evidence="14">
    <location>
        <begin position="79"/>
        <end position="80"/>
    </location>
    <ligand>
        <name>NAD(+)</name>
        <dbReference type="ChEBI" id="CHEBI:57540"/>
    </ligand>
</feature>
<dbReference type="Proteomes" id="UP000501982">
    <property type="component" value="Chromosome"/>
</dbReference>
<dbReference type="FunFam" id="1.10.287.610:FF:000002">
    <property type="entry name" value="DNA ligase"/>
    <property type="match status" value="1"/>
</dbReference>
<dbReference type="PROSITE" id="PS50172">
    <property type="entry name" value="BRCT"/>
    <property type="match status" value="1"/>
</dbReference>
<dbReference type="Proteomes" id="UP000284660">
    <property type="component" value="Unassembled WGS sequence"/>
</dbReference>
<protein>
    <recommendedName>
        <fullName evidence="3 14">DNA ligase</fullName>
        <ecNumber evidence="2 14">6.5.1.2</ecNumber>
    </recommendedName>
    <alternativeName>
        <fullName evidence="14">Polydeoxyribonucleotide synthase [NAD(+)]</fullName>
    </alternativeName>
</protein>
<comment type="catalytic activity">
    <reaction evidence="12 14">
        <text>NAD(+) + (deoxyribonucleotide)n-3'-hydroxyl + 5'-phospho-(deoxyribonucleotide)m = (deoxyribonucleotide)n+m + AMP + beta-nicotinamide D-nucleotide.</text>
        <dbReference type="EC" id="6.5.1.2"/>
    </reaction>
</comment>
<dbReference type="InterPro" id="IPR004149">
    <property type="entry name" value="Znf_DNAligase_C4"/>
</dbReference>
<dbReference type="InterPro" id="IPR004150">
    <property type="entry name" value="NAD_DNA_ligase_OB"/>
</dbReference>
<dbReference type="PANTHER" id="PTHR23389:SF9">
    <property type="entry name" value="DNA LIGASE"/>
    <property type="match status" value="1"/>
</dbReference>
<evidence type="ECO:0000313" key="26">
    <source>
        <dbReference type="EMBL" id="RHD77958.1"/>
    </source>
</evidence>
<reference evidence="18" key="7">
    <citation type="submission" date="2023-01" db="EMBL/GenBank/DDBJ databases">
        <title>Human gut microbiome strain richness.</title>
        <authorList>
            <person name="Chen-Liaw A."/>
        </authorList>
    </citation>
    <scope>NUCLEOTIDE SEQUENCE</scope>
    <source>
        <strain evidence="19">D35st1_E5_D35t1_190705</strain>
        <strain evidence="18">RTP21484st1_E5_RTP21484_190118</strain>
    </source>
</reference>
<dbReference type="OrthoDB" id="9759736at2"/>
<dbReference type="AlphaFoldDB" id="A0A173V6D5"/>
<evidence type="ECO:0000313" key="35">
    <source>
        <dbReference type="Proteomes" id="UP000463337"/>
    </source>
</evidence>
<keyword evidence="8 14" id="KW-0862">Zinc</keyword>
<dbReference type="EMBL" id="JAQMPX010000097">
    <property type="protein sequence ID" value="MDB9139533.1"/>
    <property type="molecule type" value="Genomic_DNA"/>
</dbReference>
<dbReference type="Pfam" id="PF01653">
    <property type="entry name" value="DNA_ligase_aden"/>
    <property type="match status" value="1"/>
</dbReference>
<keyword evidence="11 14" id="KW-0234">DNA repair</keyword>
<dbReference type="GO" id="GO:0006260">
    <property type="term" value="P:DNA replication"/>
    <property type="evidence" value="ECO:0007669"/>
    <property type="project" value="UniProtKB-KW"/>
</dbReference>
<evidence type="ECO:0000313" key="17">
    <source>
        <dbReference type="EMBL" id="CUO17745.1"/>
    </source>
</evidence>
<dbReference type="GO" id="GO:0005829">
    <property type="term" value="C:cytosol"/>
    <property type="evidence" value="ECO:0007669"/>
    <property type="project" value="TreeGrafter"/>
</dbReference>
<evidence type="ECO:0000256" key="10">
    <source>
        <dbReference type="ARBA" id="ARBA00023027"/>
    </source>
</evidence>
<keyword evidence="5 14" id="KW-0235">DNA replication</keyword>
<feature type="binding site" evidence="14">
    <location>
        <position position="421"/>
    </location>
    <ligand>
        <name>Zn(2+)</name>
        <dbReference type="ChEBI" id="CHEBI:29105"/>
    </ligand>
</feature>